<evidence type="ECO:0000256" key="1">
    <source>
        <dbReference type="SAM" id="MobiDB-lite"/>
    </source>
</evidence>
<organism evidence="3 4">
    <name type="scientific">Isoptericola haloaureus</name>
    <dbReference type="NCBI Taxonomy" id="1542902"/>
    <lineage>
        <taxon>Bacteria</taxon>
        <taxon>Bacillati</taxon>
        <taxon>Actinomycetota</taxon>
        <taxon>Actinomycetes</taxon>
        <taxon>Micrococcales</taxon>
        <taxon>Promicromonosporaceae</taxon>
        <taxon>Isoptericola</taxon>
    </lineage>
</organism>
<keyword evidence="4" id="KW-1185">Reference proteome</keyword>
<feature type="region of interest" description="Disordered" evidence="1">
    <location>
        <begin position="58"/>
        <end position="152"/>
    </location>
</feature>
<reference evidence="3" key="1">
    <citation type="journal article" date="2024" name="Antonie Van Leeuwenhoek">
        <title>Isoptericola haloaureus sp. nov., a dimorphic actinobacterium isolated from mangrove sediments of southeast India, implicating biosaline agricultural significance through nitrogen fixation and salt tolerance genes.</title>
        <authorList>
            <person name="Prathaban M."/>
            <person name="Prathiviraj R."/>
            <person name="Ravichandran M."/>
            <person name="Natarajan S.D."/>
            <person name="Sobanaa M."/>
            <person name="Hari Krishna Kumar S."/>
            <person name="Chandrasekar V."/>
            <person name="Selvin J."/>
        </authorList>
    </citation>
    <scope>NUCLEOTIDE SEQUENCE</scope>
    <source>
        <strain evidence="3">MP1014</strain>
    </source>
</reference>
<dbReference type="Gene3D" id="3.40.33.10">
    <property type="entry name" value="CAP"/>
    <property type="match status" value="1"/>
</dbReference>
<dbReference type="InterPro" id="IPR035940">
    <property type="entry name" value="CAP_sf"/>
</dbReference>
<feature type="compositionally biased region" description="Low complexity" evidence="1">
    <location>
        <begin position="58"/>
        <end position="71"/>
    </location>
</feature>
<dbReference type="SUPFAM" id="SSF55797">
    <property type="entry name" value="PR-1-like"/>
    <property type="match status" value="1"/>
</dbReference>
<dbReference type="PANTHER" id="PTHR31157">
    <property type="entry name" value="SCP DOMAIN-CONTAINING PROTEIN"/>
    <property type="match status" value="1"/>
</dbReference>
<dbReference type="Proteomes" id="UP001310387">
    <property type="component" value="Unassembled WGS sequence"/>
</dbReference>
<feature type="domain" description="SCP" evidence="2">
    <location>
        <begin position="160"/>
        <end position="274"/>
    </location>
</feature>
<name>A0ABU7Z9F7_9MICO</name>
<proteinExistence type="predicted"/>
<evidence type="ECO:0000313" key="4">
    <source>
        <dbReference type="Proteomes" id="UP001310387"/>
    </source>
</evidence>
<dbReference type="InterPro" id="IPR014044">
    <property type="entry name" value="CAP_dom"/>
</dbReference>
<dbReference type="RefSeq" id="WP_332902668.1">
    <property type="nucleotide sequence ID" value="NZ_JBAGLP010000118.1"/>
</dbReference>
<dbReference type="PANTHER" id="PTHR31157:SF1">
    <property type="entry name" value="SCP DOMAIN-CONTAINING PROTEIN"/>
    <property type="match status" value="1"/>
</dbReference>
<accession>A0ABU7Z9F7</accession>
<reference evidence="3" key="2">
    <citation type="submission" date="2024-02" db="EMBL/GenBank/DDBJ databases">
        <authorList>
            <person name="Prathaban M."/>
            <person name="Mythili R."/>
            <person name="Sharmila Devi N."/>
            <person name="Sobanaa M."/>
            <person name="Prathiviraj R."/>
            <person name="Selvin J."/>
        </authorList>
    </citation>
    <scope>NUCLEOTIDE SEQUENCE</scope>
    <source>
        <strain evidence="3">MP1014</strain>
    </source>
</reference>
<protein>
    <submittedName>
        <fullName evidence="3">CAP domain-containing protein</fullName>
    </submittedName>
</protein>
<feature type="compositionally biased region" description="Polar residues" evidence="1">
    <location>
        <begin position="72"/>
        <end position="87"/>
    </location>
</feature>
<evidence type="ECO:0000313" key="3">
    <source>
        <dbReference type="EMBL" id="MEG3616159.1"/>
    </source>
</evidence>
<dbReference type="EMBL" id="JBAGLP010000118">
    <property type="protein sequence ID" value="MEG3616159.1"/>
    <property type="molecule type" value="Genomic_DNA"/>
</dbReference>
<feature type="compositionally biased region" description="Basic and acidic residues" evidence="1">
    <location>
        <begin position="94"/>
        <end position="106"/>
    </location>
</feature>
<evidence type="ECO:0000259" key="2">
    <source>
        <dbReference type="Pfam" id="PF00188"/>
    </source>
</evidence>
<comment type="caution">
    <text evidence="3">The sequence shown here is derived from an EMBL/GenBank/DDBJ whole genome shotgun (WGS) entry which is preliminary data.</text>
</comment>
<dbReference type="CDD" id="cd05379">
    <property type="entry name" value="CAP_bacterial"/>
    <property type="match status" value="1"/>
</dbReference>
<sequence>MTSPRRPPTWWRQLAALAAAFAVGAGLLALLVLVVPDGLRLAPHHAASGVASAARTDAPAGAPALGTALSSEPSRVASTPSAATESPEQGIVVDGERSRTDADRAIEVQPAAPSSSAQDEAPRDTGPTPADRPDDGSGDGPDDGAAGGSGTGSAVADRVLELVNAERAGAGCSALVADPALDGLAAAHSEDMRSRDYFDHTDPDGRTPWDRADAAGVSGLAAENIARGQPDAAAVVEAWMDSPGHRANILECSHTRHGLGTVAGAGGPWWTQLFGR</sequence>
<dbReference type="Pfam" id="PF00188">
    <property type="entry name" value="CAP"/>
    <property type="match status" value="1"/>
</dbReference>
<gene>
    <name evidence="3" type="ORF">V5O49_13575</name>
</gene>